<dbReference type="AlphaFoldDB" id="A0A2J6QK59"/>
<evidence type="ECO:0000256" key="1">
    <source>
        <dbReference type="ARBA" id="ARBA00007764"/>
    </source>
</evidence>
<feature type="compositionally biased region" description="Acidic residues" evidence="2">
    <location>
        <begin position="291"/>
        <end position="306"/>
    </location>
</feature>
<dbReference type="PANTHER" id="PTHR12232:SF0">
    <property type="entry name" value="THIOREDOXIN DOMAIN-CONTAINING PROTEIN"/>
    <property type="match status" value="1"/>
</dbReference>
<evidence type="ECO:0008006" key="5">
    <source>
        <dbReference type="Google" id="ProtNLM"/>
    </source>
</evidence>
<dbReference type="Proteomes" id="UP000235672">
    <property type="component" value="Unassembled WGS sequence"/>
</dbReference>
<sequence>MAEATPPKSYSSDPLLYLYTSLTSGSSHIVTATSRMETILKANRIPFRALDIATDEKARMIWGRRAGKDESGRARKIPGLVQMGLVIGDLVEVEEWNEYGELKQHIKIVPIPGTPSGSVAPTPTTTPSKPPVAKENIKPASTAESSKLAQPVEQVTAELSSFSLAMKQAGQEAAQKAKDSKKKAPETLEGVGQADPAEAAKKSAVKPPPLAVLDPPQNAPSHTVLQSPGSSAWRSAPGARFHTPSNSIDKLESMQSPNSTAWKPSDVNAPVLTHRGSSISMASDDEIKQVEEDEKIMEEDEDAEED</sequence>
<protein>
    <recommendedName>
        <fullName evidence="5">Thioredoxin-like protein</fullName>
    </recommendedName>
</protein>
<dbReference type="OrthoDB" id="9932926at2759"/>
<evidence type="ECO:0000313" key="4">
    <source>
        <dbReference type="Proteomes" id="UP000235672"/>
    </source>
</evidence>
<dbReference type="InterPro" id="IPR036249">
    <property type="entry name" value="Thioredoxin-like_sf"/>
</dbReference>
<feature type="region of interest" description="Disordered" evidence="2">
    <location>
        <begin position="170"/>
        <end position="306"/>
    </location>
</feature>
<dbReference type="EMBL" id="KZ613467">
    <property type="protein sequence ID" value="PMD26651.1"/>
    <property type="molecule type" value="Genomic_DNA"/>
</dbReference>
<dbReference type="Pfam" id="PF04908">
    <property type="entry name" value="SH3BGR"/>
    <property type="match status" value="1"/>
</dbReference>
<gene>
    <name evidence="3" type="ORF">NA56DRAFT_697880</name>
</gene>
<feature type="compositionally biased region" description="Low complexity" evidence="2">
    <location>
        <begin position="114"/>
        <end position="134"/>
    </location>
</feature>
<dbReference type="SUPFAM" id="SSF52833">
    <property type="entry name" value="Thioredoxin-like"/>
    <property type="match status" value="1"/>
</dbReference>
<reference evidence="3 4" key="1">
    <citation type="submission" date="2016-05" db="EMBL/GenBank/DDBJ databases">
        <title>A degradative enzymes factory behind the ericoid mycorrhizal symbiosis.</title>
        <authorList>
            <consortium name="DOE Joint Genome Institute"/>
            <person name="Martino E."/>
            <person name="Morin E."/>
            <person name="Grelet G."/>
            <person name="Kuo A."/>
            <person name="Kohler A."/>
            <person name="Daghino S."/>
            <person name="Barry K."/>
            <person name="Choi C."/>
            <person name="Cichocki N."/>
            <person name="Clum A."/>
            <person name="Copeland A."/>
            <person name="Hainaut M."/>
            <person name="Haridas S."/>
            <person name="Labutti K."/>
            <person name="Lindquist E."/>
            <person name="Lipzen A."/>
            <person name="Khouja H.-R."/>
            <person name="Murat C."/>
            <person name="Ohm R."/>
            <person name="Olson A."/>
            <person name="Spatafora J."/>
            <person name="Veneault-Fourrey C."/>
            <person name="Henrissat B."/>
            <person name="Grigoriev I."/>
            <person name="Martin F."/>
            <person name="Perotto S."/>
        </authorList>
    </citation>
    <scope>NUCLEOTIDE SEQUENCE [LARGE SCALE GENOMIC DNA]</scope>
    <source>
        <strain evidence="3 4">UAMH 7357</strain>
    </source>
</reference>
<dbReference type="GO" id="GO:0005737">
    <property type="term" value="C:cytoplasm"/>
    <property type="evidence" value="ECO:0007669"/>
    <property type="project" value="TreeGrafter"/>
</dbReference>
<evidence type="ECO:0000256" key="2">
    <source>
        <dbReference type="SAM" id="MobiDB-lite"/>
    </source>
</evidence>
<dbReference type="STRING" id="1745343.A0A2J6QK59"/>
<accession>A0A2J6QK59</accession>
<dbReference type="InterPro" id="IPR051033">
    <property type="entry name" value="SH3BGR"/>
</dbReference>
<proteinExistence type="inferred from homology"/>
<comment type="similarity">
    <text evidence="1">Belongs to the SH3BGR family.</text>
</comment>
<name>A0A2J6QK59_9HELO</name>
<feature type="compositionally biased region" description="Basic and acidic residues" evidence="2">
    <location>
        <begin position="175"/>
        <end position="186"/>
    </location>
</feature>
<organism evidence="3 4">
    <name type="scientific">Hyaloscypha hepaticicola</name>
    <dbReference type="NCBI Taxonomy" id="2082293"/>
    <lineage>
        <taxon>Eukaryota</taxon>
        <taxon>Fungi</taxon>
        <taxon>Dikarya</taxon>
        <taxon>Ascomycota</taxon>
        <taxon>Pezizomycotina</taxon>
        <taxon>Leotiomycetes</taxon>
        <taxon>Helotiales</taxon>
        <taxon>Hyaloscyphaceae</taxon>
        <taxon>Hyaloscypha</taxon>
    </lineage>
</organism>
<keyword evidence="4" id="KW-1185">Reference proteome</keyword>
<feature type="compositionally biased region" description="Polar residues" evidence="2">
    <location>
        <begin position="243"/>
        <end position="262"/>
    </location>
</feature>
<dbReference type="PANTHER" id="PTHR12232">
    <property type="entry name" value="SH3 DOMAIN-BINDING GLUTAMIC ACID-RICH-LIKE PROTEIN"/>
    <property type="match status" value="1"/>
</dbReference>
<dbReference type="InterPro" id="IPR006993">
    <property type="entry name" value="Glut_rich_SH3-bd"/>
</dbReference>
<dbReference type="Gene3D" id="3.40.30.10">
    <property type="entry name" value="Glutaredoxin"/>
    <property type="match status" value="1"/>
</dbReference>
<feature type="region of interest" description="Disordered" evidence="2">
    <location>
        <begin position="111"/>
        <end position="150"/>
    </location>
</feature>
<evidence type="ECO:0000313" key="3">
    <source>
        <dbReference type="EMBL" id="PMD26651.1"/>
    </source>
</evidence>
<feature type="compositionally biased region" description="Polar residues" evidence="2">
    <location>
        <begin position="219"/>
        <end position="233"/>
    </location>
</feature>